<keyword evidence="5 8" id="KW-1133">Transmembrane helix</keyword>
<feature type="transmembrane region" description="Helical" evidence="8">
    <location>
        <begin position="569"/>
        <end position="589"/>
    </location>
</feature>
<feature type="transmembrane region" description="Helical" evidence="8">
    <location>
        <begin position="506"/>
        <end position="526"/>
    </location>
</feature>
<accession>A0A3E1EYE9</accession>
<keyword evidence="4 8" id="KW-0812">Transmembrane</keyword>
<feature type="transmembrane region" description="Helical" evidence="8">
    <location>
        <begin position="222"/>
        <end position="245"/>
    </location>
</feature>
<feature type="transmembrane region" description="Helical" evidence="8">
    <location>
        <begin position="441"/>
        <end position="460"/>
    </location>
</feature>
<evidence type="ECO:0000256" key="3">
    <source>
        <dbReference type="ARBA" id="ARBA00022475"/>
    </source>
</evidence>
<evidence type="ECO:0000256" key="8">
    <source>
        <dbReference type="SAM" id="Phobius"/>
    </source>
</evidence>
<proteinExistence type="predicted"/>
<dbReference type="GO" id="GO:0005886">
    <property type="term" value="C:plasma membrane"/>
    <property type="evidence" value="ECO:0007669"/>
    <property type="project" value="UniProtKB-SubCell"/>
</dbReference>
<dbReference type="AlphaFoldDB" id="A0A3E1EYE9"/>
<keyword evidence="7 8" id="KW-0472">Membrane</keyword>
<dbReference type="Proteomes" id="UP000257127">
    <property type="component" value="Unassembled WGS sequence"/>
</dbReference>
<feature type="transmembrane region" description="Helical" evidence="8">
    <location>
        <begin position="92"/>
        <end position="112"/>
    </location>
</feature>
<name>A0A3E1EYE9_9FLAO</name>
<evidence type="ECO:0000313" key="10">
    <source>
        <dbReference type="Proteomes" id="UP000257127"/>
    </source>
</evidence>
<comment type="subcellular location">
    <subcellularLocation>
        <location evidence="1">Cell membrane</location>
        <topology evidence="1">Multi-pass membrane protein</topology>
    </subcellularLocation>
</comment>
<dbReference type="EMBL" id="QURB01000003">
    <property type="protein sequence ID" value="RFC54557.1"/>
    <property type="molecule type" value="Genomic_DNA"/>
</dbReference>
<evidence type="ECO:0008006" key="11">
    <source>
        <dbReference type="Google" id="ProtNLM"/>
    </source>
</evidence>
<evidence type="ECO:0000256" key="4">
    <source>
        <dbReference type="ARBA" id="ARBA00022692"/>
    </source>
</evidence>
<dbReference type="InterPro" id="IPR003445">
    <property type="entry name" value="Cat_transpt"/>
</dbReference>
<sequence>MLSDFREKVNLSLYNSKNYVTSLFRWLHVIVALSMVGVLIYFYGFPQTESSELFLIRIIEFSFLFYIIRYFVKIVYDYNPRQYMRVHWVETVIVLLLIVEGVSYNLFGFIIFSNLFKIIGLEGFTDFSSVTIQMFFVAYIFMEMFKKRDFRQYFKIHPGLLFTLSILGLILIGTGLLMLPEMTKPSYNITFIDSLFLSTSSTSVTGLATVDVANILTLKGQIVVLFLIQLGALNTIAFAALYLLIAKFGIGIKQHDVIEDFVNNTSFLDTEKMFSKIVKWTIVIELVGFICIFTLLKPEGMFADNSSRVFHSLFHAISSFCNAGLTTIPDGLMNPLLINNYLLHSVTLGLFFLGGFGMIYLFDIFGIKSLRKRMKSPWKTLRFDTKISLYTTLFLLVLGGVVFYAFEYNKSLEDKSGFGAMITTLFSSMTTRNAGFSTVDISSLSLPVLVFFLFLMFVGASSGSSGGGIRVSTFAIMVSSVVSTIKRKPHVELFKRTIENELVLKAYSIFIFFVVGNLIGIFALLITEYQAIESGKFLLIDIIFEHVSAASTVGLSTGITAELSEPGKMILIVAMFVGRVGTLTIAYLFGKQVMSRRYKYPKGHTMIG</sequence>
<keyword evidence="2" id="KW-0813">Transport</keyword>
<feature type="transmembrane region" description="Helical" evidence="8">
    <location>
        <begin position="277"/>
        <end position="296"/>
    </location>
</feature>
<gene>
    <name evidence="9" type="ORF">DXU93_06095</name>
</gene>
<evidence type="ECO:0000256" key="5">
    <source>
        <dbReference type="ARBA" id="ARBA00022989"/>
    </source>
</evidence>
<evidence type="ECO:0000313" key="9">
    <source>
        <dbReference type="EMBL" id="RFC54557.1"/>
    </source>
</evidence>
<dbReference type="GO" id="GO:0030001">
    <property type="term" value="P:metal ion transport"/>
    <property type="evidence" value="ECO:0007669"/>
    <property type="project" value="UniProtKB-ARBA"/>
</dbReference>
<evidence type="ECO:0000256" key="2">
    <source>
        <dbReference type="ARBA" id="ARBA00022448"/>
    </source>
</evidence>
<dbReference type="Pfam" id="PF02386">
    <property type="entry name" value="TrkH"/>
    <property type="match status" value="1"/>
</dbReference>
<dbReference type="PANTHER" id="PTHR32024:SF1">
    <property type="entry name" value="KTR SYSTEM POTASSIUM UPTAKE PROTEIN B"/>
    <property type="match status" value="1"/>
</dbReference>
<dbReference type="PANTHER" id="PTHR32024">
    <property type="entry name" value="TRK SYSTEM POTASSIUM UPTAKE PROTEIN TRKG-RELATED"/>
    <property type="match status" value="1"/>
</dbReference>
<dbReference type="OrthoDB" id="9810952at2"/>
<evidence type="ECO:0000256" key="6">
    <source>
        <dbReference type="ARBA" id="ARBA00023065"/>
    </source>
</evidence>
<reference evidence="9 10" key="1">
    <citation type="submission" date="2018-08" db="EMBL/GenBank/DDBJ databases">
        <title>The draft genome squence of Brumimicrobium sp. N62.</title>
        <authorList>
            <person name="Du Z.-J."/>
            <person name="Luo H.-R."/>
        </authorList>
    </citation>
    <scope>NUCLEOTIDE SEQUENCE [LARGE SCALE GENOMIC DNA]</scope>
    <source>
        <strain evidence="9 10">N62</strain>
    </source>
</reference>
<protein>
    <recommendedName>
        <fullName evidence="11">ATPase</fullName>
    </recommendedName>
</protein>
<feature type="transmembrane region" description="Helical" evidence="8">
    <location>
        <begin position="341"/>
        <end position="366"/>
    </location>
</feature>
<feature type="transmembrane region" description="Helical" evidence="8">
    <location>
        <begin position="191"/>
        <end position="210"/>
    </location>
</feature>
<keyword evidence="10" id="KW-1185">Reference proteome</keyword>
<keyword evidence="3" id="KW-1003">Cell membrane</keyword>
<dbReference type="GO" id="GO:0008324">
    <property type="term" value="F:monoatomic cation transmembrane transporter activity"/>
    <property type="evidence" value="ECO:0007669"/>
    <property type="project" value="InterPro"/>
</dbReference>
<keyword evidence="6" id="KW-0406">Ion transport</keyword>
<organism evidence="9 10">
    <name type="scientific">Brumimicrobium aurantiacum</name>
    <dbReference type="NCBI Taxonomy" id="1737063"/>
    <lineage>
        <taxon>Bacteria</taxon>
        <taxon>Pseudomonadati</taxon>
        <taxon>Bacteroidota</taxon>
        <taxon>Flavobacteriia</taxon>
        <taxon>Flavobacteriales</taxon>
        <taxon>Crocinitomicaceae</taxon>
        <taxon>Brumimicrobium</taxon>
    </lineage>
</organism>
<evidence type="ECO:0000256" key="1">
    <source>
        <dbReference type="ARBA" id="ARBA00004651"/>
    </source>
</evidence>
<feature type="transmembrane region" description="Helical" evidence="8">
    <location>
        <begin position="161"/>
        <end position="179"/>
    </location>
</feature>
<evidence type="ECO:0000256" key="7">
    <source>
        <dbReference type="ARBA" id="ARBA00023136"/>
    </source>
</evidence>
<feature type="transmembrane region" description="Helical" evidence="8">
    <location>
        <begin position="124"/>
        <end position="141"/>
    </location>
</feature>
<feature type="transmembrane region" description="Helical" evidence="8">
    <location>
        <begin position="54"/>
        <end position="72"/>
    </location>
</feature>
<feature type="transmembrane region" description="Helical" evidence="8">
    <location>
        <begin position="23"/>
        <end position="42"/>
    </location>
</feature>
<feature type="transmembrane region" description="Helical" evidence="8">
    <location>
        <begin position="387"/>
        <end position="406"/>
    </location>
</feature>
<comment type="caution">
    <text evidence="9">The sequence shown here is derived from an EMBL/GenBank/DDBJ whole genome shotgun (WGS) entry which is preliminary data.</text>
</comment>